<evidence type="ECO:0000313" key="8">
    <source>
        <dbReference type="EMBL" id="PWF22236.1"/>
    </source>
</evidence>
<keyword evidence="5 6" id="KW-0472">Membrane</keyword>
<accession>A0A2V1K268</accession>
<dbReference type="GO" id="GO:0005886">
    <property type="term" value="C:plasma membrane"/>
    <property type="evidence" value="ECO:0007669"/>
    <property type="project" value="UniProtKB-SubCell"/>
</dbReference>
<evidence type="ECO:0000256" key="5">
    <source>
        <dbReference type="ARBA" id="ARBA00023136"/>
    </source>
</evidence>
<protein>
    <submittedName>
        <fullName evidence="8">Type II secretion protein F</fullName>
    </submittedName>
</protein>
<gene>
    <name evidence="8" type="ORF">DD235_12740</name>
</gene>
<dbReference type="RefSeq" id="WP_109062474.1">
    <property type="nucleotide sequence ID" value="NZ_QETA01000005.1"/>
</dbReference>
<feature type="transmembrane region" description="Helical" evidence="6">
    <location>
        <begin position="112"/>
        <end position="132"/>
    </location>
</feature>
<feature type="transmembrane region" description="Helical" evidence="6">
    <location>
        <begin position="297"/>
        <end position="320"/>
    </location>
</feature>
<evidence type="ECO:0000256" key="1">
    <source>
        <dbReference type="ARBA" id="ARBA00004651"/>
    </source>
</evidence>
<feature type="domain" description="Type II secretion system protein GspF" evidence="7">
    <location>
        <begin position="188"/>
        <end position="310"/>
    </location>
</feature>
<feature type="transmembrane region" description="Helical" evidence="6">
    <location>
        <begin position="12"/>
        <end position="31"/>
    </location>
</feature>
<name>A0A2V1K268_9BURK</name>
<evidence type="ECO:0000256" key="4">
    <source>
        <dbReference type="ARBA" id="ARBA00022989"/>
    </source>
</evidence>
<keyword evidence="9" id="KW-1185">Reference proteome</keyword>
<dbReference type="InterPro" id="IPR018076">
    <property type="entry name" value="T2SS_GspF_dom"/>
</dbReference>
<comment type="subcellular location">
    <subcellularLocation>
        <location evidence="1">Cell membrane</location>
        <topology evidence="1">Multi-pass membrane protein</topology>
    </subcellularLocation>
</comment>
<feature type="transmembrane region" description="Helical" evidence="6">
    <location>
        <begin position="138"/>
        <end position="160"/>
    </location>
</feature>
<evidence type="ECO:0000256" key="3">
    <source>
        <dbReference type="ARBA" id="ARBA00022692"/>
    </source>
</evidence>
<evidence type="ECO:0000256" key="2">
    <source>
        <dbReference type="ARBA" id="ARBA00022475"/>
    </source>
</evidence>
<dbReference type="EMBL" id="QETA01000005">
    <property type="protein sequence ID" value="PWF22236.1"/>
    <property type="molecule type" value="Genomic_DNA"/>
</dbReference>
<dbReference type="PANTHER" id="PTHR35007:SF2">
    <property type="entry name" value="PILUS ASSEMBLE PROTEIN"/>
    <property type="match status" value="1"/>
</dbReference>
<keyword evidence="3 6" id="KW-0812">Transmembrane</keyword>
<sequence>MDFLNNPTLLAALAVACLAIALLLAGLGLLHRQWRQWRLERVMDRTLDSHRQTRSAATSKAAPQSRFAYFMETVTTLGGRWARSRFGDLLLPREDRQLLEQGGFDHPARTKALFVFGRTLLALGLPLFSWLAAGRVTLVGSAILGQTALLFACFALGWMLPKWLLLRHVQARRAAVSRELPLLIDGLRLLQGVGLSMDQSLHVIVEDFAPAMPVLSRELQLALNQYSHGRTREQSLQRLGSAFGNDDLSALCRLIAQVDQHGGAVQEPLTRFSARLREQRKLDLKEKIGHQTVKMTAVMVLTLMPALIIVTGGAGFIAIIRGLARVTGGQ</sequence>
<comment type="caution">
    <text evidence="8">The sequence shown here is derived from an EMBL/GenBank/DDBJ whole genome shotgun (WGS) entry which is preliminary data.</text>
</comment>
<keyword evidence="4 6" id="KW-1133">Transmembrane helix</keyword>
<dbReference type="PANTHER" id="PTHR35007">
    <property type="entry name" value="INTEGRAL MEMBRANE PROTEIN-RELATED"/>
    <property type="match status" value="1"/>
</dbReference>
<evidence type="ECO:0000259" key="7">
    <source>
        <dbReference type="Pfam" id="PF00482"/>
    </source>
</evidence>
<keyword evidence="2" id="KW-1003">Cell membrane</keyword>
<dbReference type="AlphaFoldDB" id="A0A2V1K268"/>
<dbReference type="Pfam" id="PF00482">
    <property type="entry name" value="T2SSF"/>
    <property type="match status" value="1"/>
</dbReference>
<evidence type="ECO:0000313" key="9">
    <source>
        <dbReference type="Proteomes" id="UP000245212"/>
    </source>
</evidence>
<dbReference type="Proteomes" id="UP000245212">
    <property type="component" value="Unassembled WGS sequence"/>
</dbReference>
<reference evidence="9" key="1">
    <citation type="submission" date="2018-05" db="EMBL/GenBank/DDBJ databases">
        <authorList>
            <person name="Li Y."/>
        </authorList>
    </citation>
    <scope>NUCLEOTIDE SEQUENCE [LARGE SCALE GENOMIC DNA]</scope>
    <source>
        <strain evidence="9">3d-2-2</strain>
    </source>
</reference>
<organism evidence="8 9">
    <name type="scientific">Corticimicrobacter populi</name>
    <dbReference type="NCBI Taxonomy" id="2175229"/>
    <lineage>
        <taxon>Bacteria</taxon>
        <taxon>Pseudomonadati</taxon>
        <taxon>Pseudomonadota</taxon>
        <taxon>Betaproteobacteria</taxon>
        <taxon>Burkholderiales</taxon>
        <taxon>Alcaligenaceae</taxon>
        <taxon>Corticimicrobacter</taxon>
    </lineage>
</organism>
<proteinExistence type="predicted"/>
<evidence type="ECO:0000256" key="6">
    <source>
        <dbReference type="SAM" id="Phobius"/>
    </source>
</evidence>